<proteinExistence type="inferred from homology"/>
<evidence type="ECO:0000256" key="2">
    <source>
        <dbReference type="ARBA" id="ARBA00007970"/>
    </source>
</evidence>
<feature type="domain" description="Aminotransferase class I/classII large" evidence="10">
    <location>
        <begin position="23"/>
        <end position="346"/>
    </location>
</feature>
<dbReference type="GO" id="GO:0004400">
    <property type="term" value="F:histidinol-phosphate transaminase activity"/>
    <property type="evidence" value="ECO:0007669"/>
    <property type="project" value="UniProtKB-EC"/>
</dbReference>
<dbReference type="InterPro" id="IPR004839">
    <property type="entry name" value="Aminotransferase_I/II_large"/>
</dbReference>
<protein>
    <recommendedName>
        <fullName evidence="9">Histidinol-phosphate aminotransferase</fullName>
        <ecNumber evidence="9">2.6.1.9</ecNumber>
    </recommendedName>
    <alternativeName>
        <fullName evidence="9">Imidazole acetol-phosphate transaminase</fullName>
    </alternativeName>
</protein>
<dbReference type="NCBIfam" id="TIGR01141">
    <property type="entry name" value="hisC"/>
    <property type="match status" value="1"/>
</dbReference>
<dbReference type="CDD" id="cd00609">
    <property type="entry name" value="AAT_like"/>
    <property type="match status" value="1"/>
</dbReference>
<comment type="similarity">
    <text evidence="2 9">Belongs to the class-II pyridoxal-phosphate-dependent aminotransferase family. Histidinol-phosphate aminotransferase subfamily.</text>
</comment>
<comment type="subunit">
    <text evidence="3 9">Homodimer.</text>
</comment>
<keyword evidence="7 9" id="KW-0663">Pyridoxal phosphate</keyword>
<evidence type="ECO:0000256" key="3">
    <source>
        <dbReference type="ARBA" id="ARBA00011738"/>
    </source>
</evidence>
<keyword evidence="12" id="KW-1185">Reference proteome</keyword>
<dbReference type="SUPFAM" id="SSF53383">
    <property type="entry name" value="PLP-dependent transferases"/>
    <property type="match status" value="1"/>
</dbReference>
<dbReference type="InterPro" id="IPR005861">
    <property type="entry name" value="HisP_aminotrans"/>
</dbReference>
<evidence type="ECO:0000256" key="9">
    <source>
        <dbReference type="HAMAP-Rule" id="MF_01023"/>
    </source>
</evidence>
<keyword evidence="5 9" id="KW-0028">Amino-acid biosynthesis</keyword>
<keyword evidence="6 9" id="KW-0808">Transferase</keyword>
<comment type="cofactor">
    <cofactor evidence="1 9">
        <name>pyridoxal 5'-phosphate</name>
        <dbReference type="ChEBI" id="CHEBI:597326"/>
    </cofactor>
</comment>
<name>A0ABZ2Y432_9FIRM</name>
<keyword evidence="4 9" id="KW-0032">Aminotransferase</keyword>
<dbReference type="PANTHER" id="PTHR42885:SF2">
    <property type="entry name" value="HISTIDINOL-PHOSPHATE AMINOTRANSFERASE"/>
    <property type="match status" value="1"/>
</dbReference>
<evidence type="ECO:0000256" key="4">
    <source>
        <dbReference type="ARBA" id="ARBA00022576"/>
    </source>
</evidence>
<dbReference type="InterPro" id="IPR015424">
    <property type="entry name" value="PyrdxlP-dep_Trfase"/>
</dbReference>
<dbReference type="RefSeq" id="WP_341877079.1">
    <property type="nucleotide sequence ID" value="NZ_CP121687.1"/>
</dbReference>
<dbReference type="Pfam" id="PF00155">
    <property type="entry name" value="Aminotran_1_2"/>
    <property type="match status" value="1"/>
</dbReference>
<dbReference type="EMBL" id="CP121687">
    <property type="protein sequence ID" value="WZL70116.1"/>
    <property type="molecule type" value="Genomic_DNA"/>
</dbReference>
<evidence type="ECO:0000313" key="12">
    <source>
        <dbReference type="Proteomes" id="UP001486565"/>
    </source>
</evidence>
<evidence type="ECO:0000313" key="11">
    <source>
        <dbReference type="EMBL" id="WZL70116.1"/>
    </source>
</evidence>
<evidence type="ECO:0000256" key="5">
    <source>
        <dbReference type="ARBA" id="ARBA00022605"/>
    </source>
</evidence>
<evidence type="ECO:0000256" key="8">
    <source>
        <dbReference type="ARBA" id="ARBA00023102"/>
    </source>
</evidence>
<dbReference type="PANTHER" id="PTHR42885">
    <property type="entry name" value="HISTIDINOL-PHOSPHATE AMINOTRANSFERASE-RELATED"/>
    <property type="match status" value="1"/>
</dbReference>
<evidence type="ECO:0000259" key="10">
    <source>
        <dbReference type="Pfam" id="PF00155"/>
    </source>
</evidence>
<evidence type="ECO:0000256" key="6">
    <source>
        <dbReference type="ARBA" id="ARBA00022679"/>
    </source>
</evidence>
<comment type="pathway">
    <text evidence="9">Amino-acid biosynthesis; L-histidine biosynthesis; L-histidine from 5-phospho-alpha-D-ribose 1-diphosphate: step 7/9.</text>
</comment>
<keyword evidence="8 9" id="KW-0368">Histidine biosynthesis</keyword>
<comment type="catalytic activity">
    <reaction evidence="9">
        <text>L-histidinol phosphate + 2-oxoglutarate = 3-(imidazol-4-yl)-2-oxopropyl phosphate + L-glutamate</text>
        <dbReference type="Rhea" id="RHEA:23744"/>
        <dbReference type="ChEBI" id="CHEBI:16810"/>
        <dbReference type="ChEBI" id="CHEBI:29985"/>
        <dbReference type="ChEBI" id="CHEBI:57766"/>
        <dbReference type="ChEBI" id="CHEBI:57980"/>
        <dbReference type="EC" id="2.6.1.9"/>
    </reaction>
</comment>
<gene>
    <name evidence="9 11" type="primary">hisC</name>
    <name evidence="11" type="ORF">QBE51_00900</name>
</gene>
<dbReference type="HAMAP" id="MF_01023">
    <property type="entry name" value="HisC_aminotrans_2"/>
    <property type="match status" value="1"/>
</dbReference>
<dbReference type="InterPro" id="IPR001917">
    <property type="entry name" value="Aminotrans_II_pyridoxalP_BS"/>
</dbReference>
<dbReference type="EC" id="2.6.1.9" evidence="9"/>
<dbReference type="PROSITE" id="PS00599">
    <property type="entry name" value="AA_TRANSFER_CLASS_2"/>
    <property type="match status" value="1"/>
</dbReference>
<feature type="modified residue" description="N6-(pyridoxal phosphate)lysine" evidence="9">
    <location>
        <position position="214"/>
    </location>
</feature>
<accession>A0ABZ2Y432</accession>
<dbReference type="Gene3D" id="3.90.1150.10">
    <property type="entry name" value="Aspartate Aminotransferase, domain 1"/>
    <property type="match status" value="1"/>
</dbReference>
<evidence type="ECO:0000256" key="1">
    <source>
        <dbReference type="ARBA" id="ARBA00001933"/>
    </source>
</evidence>
<evidence type="ECO:0000256" key="7">
    <source>
        <dbReference type="ARBA" id="ARBA00022898"/>
    </source>
</evidence>
<reference evidence="11 12" key="1">
    <citation type="submission" date="2023-03" db="EMBL/GenBank/DDBJ databases">
        <title>Novel Species.</title>
        <authorList>
            <person name="Ma S."/>
        </authorList>
    </citation>
    <scope>NUCLEOTIDE SEQUENCE [LARGE SCALE GENOMIC DNA]</scope>
    <source>
        <strain evidence="11 12">LIND6LT2</strain>
    </source>
</reference>
<dbReference type="Proteomes" id="UP001486565">
    <property type="component" value="Chromosome"/>
</dbReference>
<dbReference type="Gene3D" id="3.40.640.10">
    <property type="entry name" value="Type I PLP-dependent aspartate aminotransferase-like (Major domain)"/>
    <property type="match status" value="1"/>
</dbReference>
<organism evidence="11 12">
    <name type="scientific">Defluviitalea saccharophila</name>
    <dbReference type="NCBI Taxonomy" id="879970"/>
    <lineage>
        <taxon>Bacteria</taxon>
        <taxon>Bacillati</taxon>
        <taxon>Bacillota</taxon>
        <taxon>Clostridia</taxon>
        <taxon>Lachnospirales</taxon>
        <taxon>Defluviitaleaceae</taxon>
        <taxon>Defluviitalea</taxon>
    </lineage>
</organism>
<dbReference type="InterPro" id="IPR015421">
    <property type="entry name" value="PyrdxlP-dep_Trfase_major"/>
</dbReference>
<dbReference type="InterPro" id="IPR015422">
    <property type="entry name" value="PyrdxlP-dep_Trfase_small"/>
</dbReference>
<sequence>MIRDYIRKELQAFKPYHAAFRPQKIKLDANESPFALSENVKNKLIQWISNEENIKLYPDTDSTELREAIASFWNVDVENVICGVGSDQLIDCIMKVFLEPGDRVVMPTPSFSMYGSTAILNHGVPIEVKLNENYTYPIDEIIKTCNLQNSKLLILCSPNNPTGNRLPNEQIEEIAQNVKCPILIDEAYGEFSDETMIPLIGKYSHIVVFRTFSKAYGLAGLRVGYGIGAKEIIDAIYLTKPPYNLSVLSQKIATWVLQDEKVNQERIEYLKTERENLIQELRKLPNIRVFDSDANFILIETQDLELSEKLEAREIFVRSFAASEGALLLRITVGNKEQNKILLDALKVLIQ</sequence>